<dbReference type="EMBL" id="WUBS01000014">
    <property type="protein sequence ID" value="NDL64831.1"/>
    <property type="molecule type" value="Genomic_DNA"/>
</dbReference>
<dbReference type="InterPro" id="IPR019708">
    <property type="entry name" value="Phage_HP1_Orf24"/>
</dbReference>
<keyword evidence="2" id="KW-1185">Reference proteome</keyword>
<reference evidence="1 2" key="2">
    <citation type="submission" date="2020-02" db="EMBL/GenBank/DDBJ databases">
        <title>The new genus of Enterobacteriales.</title>
        <authorList>
            <person name="Kim I.S."/>
        </authorList>
    </citation>
    <scope>NUCLEOTIDE SEQUENCE [LARGE SCALE GENOMIC DNA]</scope>
    <source>
        <strain evidence="1 2">SAP-6</strain>
    </source>
</reference>
<gene>
    <name evidence="1" type="ORF">GRH90_19015</name>
</gene>
<name>A0A845SQH3_9GAMM</name>
<comment type="caution">
    <text evidence="1">The sequence shown here is derived from an EMBL/GenBank/DDBJ whole genome shotgun (WGS) entry which is preliminary data.</text>
</comment>
<dbReference type="Pfam" id="PF10772">
    <property type="entry name" value="Phage_HP1_Orf24"/>
    <property type="match status" value="1"/>
</dbReference>
<evidence type="ECO:0000313" key="2">
    <source>
        <dbReference type="Proteomes" id="UP000461443"/>
    </source>
</evidence>
<dbReference type="AlphaFoldDB" id="A0A845SQH3"/>
<proteinExistence type="predicted"/>
<dbReference type="Proteomes" id="UP000461443">
    <property type="component" value="Unassembled WGS sequence"/>
</dbReference>
<organism evidence="1 2">
    <name type="scientific">Acerihabitans arboris</name>
    <dbReference type="NCBI Taxonomy" id="2691583"/>
    <lineage>
        <taxon>Bacteria</taxon>
        <taxon>Pseudomonadati</taxon>
        <taxon>Pseudomonadota</taxon>
        <taxon>Gammaproteobacteria</taxon>
        <taxon>Enterobacterales</taxon>
        <taxon>Pectobacteriaceae</taxon>
        <taxon>Acerihabitans</taxon>
    </lineage>
</organism>
<sequence length="151" mass="16074">MTARISGLSFDVDIGDVVVHVKNISLSITDNTAVSTTRGVPDGHVDGDVAADGEIELDTKNFLLLQAKAAAAGSWRGIDVMDFAYYAKAGTEEIKVESFGNKLSISDILSIDPTSNAAATHKIKYFVTSPDFVHINGIPYLSANDTRDLIG</sequence>
<reference evidence="1 2" key="1">
    <citation type="submission" date="2019-12" db="EMBL/GenBank/DDBJ databases">
        <authorList>
            <person name="Lee S.D."/>
        </authorList>
    </citation>
    <scope>NUCLEOTIDE SEQUENCE [LARGE SCALE GENOMIC DNA]</scope>
    <source>
        <strain evidence="1 2">SAP-6</strain>
    </source>
</reference>
<dbReference type="RefSeq" id="WP_162367535.1">
    <property type="nucleotide sequence ID" value="NZ_WUBS01000014.1"/>
</dbReference>
<evidence type="ECO:0000313" key="1">
    <source>
        <dbReference type="EMBL" id="NDL64831.1"/>
    </source>
</evidence>
<accession>A0A845SQH3</accession>
<protein>
    <submittedName>
        <fullName evidence="1">DUF2597 family protein</fullName>
    </submittedName>
</protein>